<dbReference type="InterPro" id="IPR055348">
    <property type="entry name" value="DctQ"/>
</dbReference>
<accession>A0ABT0YJ50</accession>
<feature type="transmembrane region" description="Helical" evidence="9">
    <location>
        <begin position="51"/>
        <end position="71"/>
    </location>
</feature>
<dbReference type="PANTHER" id="PTHR35011">
    <property type="entry name" value="2,3-DIKETO-L-GULONATE TRAP TRANSPORTER SMALL PERMEASE PROTEIN YIAM"/>
    <property type="match status" value="1"/>
</dbReference>
<keyword evidence="5 9" id="KW-0812">Transmembrane</keyword>
<evidence type="ECO:0000256" key="8">
    <source>
        <dbReference type="ARBA" id="ARBA00038436"/>
    </source>
</evidence>
<sequence>MDHPLVRALDRVYLAAVWTAGVAIFLMSVIIPWGVFTRYVLGTGSQWPEPIAILLMMVFTFIGAAAAYRAGCHIAVTMLTDRLPPALCGLVARLCDLLMVLACLFVAGYGGRLCLATMSQPISELPWLPVGVTYAPIPIGSALTLLFVLERVVFGSQAERPVVRYEEQRAAEAAEGAR</sequence>
<evidence type="ECO:0000256" key="5">
    <source>
        <dbReference type="ARBA" id="ARBA00022692"/>
    </source>
</evidence>
<keyword evidence="12" id="KW-1185">Reference proteome</keyword>
<dbReference type="Pfam" id="PF04290">
    <property type="entry name" value="DctQ"/>
    <property type="match status" value="1"/>
</dbReference>
<evidence type="ECO:0000256" key="7">
    <source>
        <dbReference type="ARBA" id="ARBA00023136"/>
    </source>
</evidence>
<evidence type="ECO:0000256" key="2">
    <source>
        <dbReference type="ARBA" id="ARBA00022448"/>
    </source>
</evidence>
<dbReference type="RefSeq" id="WP_251776601.1">
    <property type="nucleotide sequence ID" value="NZ_JAMKFE010000002.1"/>
</dbReference>
<keyword evidence="6 9" id="KW-1133">Transmembrane helix</keyword>
<comment type="subcellular location">
    <subcellularLocation>
        <location evidence="1 9">Cell inner membrane</location>
        <topology evidence="1 9">Multi-pass membrane protein</topology>
    </subcellularLocation>
</comment>
<dbReference type="PANTHER" id="PTHR35011:SF11">
    <property type="entry name" value="TRAP TRANSPORTER SMALL PERMEASE PROTEIN"/>
    <property type="match status" value="1"/>
</dbReference>
<keyword evidence="4 9" id="KW-0997">Cell inner membrane</keyword>
<keyword evidence="2 9" id="KW-0813">Transport</keyword>
<evidence type="ECO:0000313" key="11">
    <source>
        <dbReference type="EMBL" id="MCM5678449.1"/>
    </source>
</evidence>
<feature type="transmembrane region" description="Helical" evidence="9">
    <location>
        <begin position="127"/>
        <end position="149"/>
    </location>
</feature>
<feature type="transmembrane region" description="Helical" evidence="9">
    <location>
        <begin position="83"/>
        <end position="107"/>
    </location>
</feature>
<dbReference type="EMBL" id="JAMKFE010000002">
    <property type="protein sequence ID" value="MCM5678449.1"/>
    <property type="molecule type" value="Genomic_DNA"/>
</dbReference>
<gene>
    <name evidence="11" type="ORF">M8A51_02765</name>
</gene>
<evidence type="ECO:0000256" key="9">
    <source>
        <dbReference type="RuleBase" id="RU369079"/>
    </source>
</evidence>
<evidence type="ECO:0000256" key="1">
    <source>
        <dbReference type="ARBA" id="ARBA00004429"/>
    </source>
</evidence>
<protein>
    <recommendedName>
        <fullName evidence="9">TRAP transporter small permease protein</fullName>
    </recommendedName>
</protein>
<feature type="transmembrane region" description="Helical" evidence="9">
    <location>
        <begin position="12"/>
        <end position="31"/>
    </location>
</feature>
<evidence type="ECO:0000313" key="12">
    <source>
        <dbReference type="Proteomes" id="UP001165541"/>
    </source>
</evidence>
<comment type="similarity">
    <text evidence="8 9">Belongs to the TRAP transporter small permease family.</text>
</comment>
<evidence type="ECO:0000256" key="6">
    <source>
        <dbReference type="ARBA" id="ARBA00022989"/>
    </source>
</evidence>
<organism evidence="11 12">
    <name type="scientific">Caldimonas mangrovi</name>
    <dbReference type="NCBI Taxonomy" id="2944811"/>
    <lineage>
        <taxon>Bacteria</taxon>
        <taxon>Pseudomonadati</taxon>
        <taxon>Pseudomonadota</taxon>
        <taxon>Betaproteobacteria</taxon>
        <taxon>Burkholderiales</taxon>
        <taxon>Sphaerotilaceae</taxon>
        <taxon>Caldimonas</taxon>
    </lineage>
</organism>
<feature type="domain" description="Tripartite ATP-independent periplasmic transporters DctQ component" evidence="10">
    <location>
        <begin position="27"/>
        <end position="153"/>
    </location>
</feature>
<keyword evidence="3" id="KW-1003">Cell membrane</keyword>
<dbReference type="InterPro" id="IPR007387">
    <property type="entry name" value="TRAP_DctQ"/>
</dbReference>
<evidence type="ECO:0000256" key="4">
    <source>
        <dbReference type="ARBA" id="ARBA00022519"/>
    </source>
</evidence>
<name>A0ABT0YJ50_9BURK</name>
<evidence type="ECO:0000256" key="3">
    <source>
        <dbReference type="ARBA" id="ARBA00022475"/>
    </source>
</evidence>
<comment type="caution">
    <text evidence="11">The sequence shown here is derived from an EMBL/GenBank/DDBJ whole genome shotgun (WGS) entry which is preliminary data.</text>
</comment>
<comment type="subunit">
    <text evidence="9">The complex comprises the extracytoplasmic solute receptor protein and the two transmembrane proteins.</text>
</comment>
<proteinExistence type="inferred from homology"/>
<dbReference type="Proteomes" id="UP001165541">
    <property type="component" value="Unassembled WGS sequence"/>
</dbReference>
<comment type="function">
    <text evidence="9">Part of the tripartite ATP-independent periplasmic (TRAP) transport system.</text>
</comment>
<evidence type="ECO:0000259" key="10">
    <source>
        <dbReference type="Pfam" id="PF04290"/>
    </source>
</evidence>
<reference evidence="11" key="1">
    <citation type="submission" date="2022-05" db="EMBL/GenBank/DDBJ databases">
        <title>Schlegelella sp. nov., isolated from mangrove soil.</title>
        <authorList>
            <person name="Liu Y."/>
            <person name="Ge X."/>
            <person name="Liu W."/>
        </authorList>
    </citation>
    <scope>NUCLEOTIDE SEQUENCE</scope>
    <source>
        <strain evidence="11">S2-27</strain>
    </source>
</reference>
<keyword evidence="7 9" id="KW-0472">Membrane</keyword>